<dbReference type="KEGG" id="spir:CWM47_34830"/>
<evidence type="ECO:0000313" key="3">
    <source>
        <dbReference type="Proteomes" id="UP000232883"/>
    </source>
</evidence>
<dbReference type="EMBL" id="CP025096">
    <property type="protein sequence ID" value="AUD07604.1"/>
    <property type="molecule type" value="Genomic_DNA"/>
</dbReference>
<gene>
    <name evidence="2" type="ORF">CWM47_34830</name>
</gene>
<name>A0A2K8ZCM2_9BACT</name>
<proteinExistence type="predicted"/>
<evidence type="ECO:0000256" key="1">
    <source>
        <dbReference type="SAM" id="SignalP"/>
    </source>
</evidence>
<keyword evidence="1" id="KW-0732">Signal</keyword>
<accession>A0A2K8ZCM2</accession>
<dbReference type="RefSeq" id="WP_100994169.1">
    <property type="nucleotide sequence ID" value="NZ_CP025096.1"/>
</dbReference>
<evidence type="ECO:0008006" key="4">
    <source>
        <dbReference type="Google" id="ProtNLM"/>
    </source>
</evidence>
<keyword evidence="3" id="KW-1185">Reference proteome</keyword>
<dbReference type="OrthoDB" id="1405967at2"/>
<sequence length="303" mass="33551">MKNFILVGLMALSTFSGQACDLCGCSNGGSFFGILPQGHRGFLGVRYRYNSFNSHLTSLNLSSREQFRTAELWGRFYPAKRVQVMAFVPYQFSQQTLLKTGAVTPLSGLGDITIVAHYNLINTFMDDSIVHAVNHNLLVGGGVKLATGRFRYDENSLLDVANANFQLGTGSTDWIGNLIYTARYKNWGLNTDVSYRVTTTNPNGYRFGNRLNTSASVFYLTSLGSRSIMPNAGVFVEQAGHDIREGVMNKQTGGYATYLNLGTEVYLNKLSFGVSYRHPLSQYLSEGELLANDQLTTHVTFLF</sequence>
<dbReference type="PROSITE" id="PS51257">
    <property type="entry name" value="PROKAR_LIPOPROTEIN"/>
    <property type="match status" value="1"/>
</dbReference>
<dbReference type="AlphaFoldDB" id="A0A2K8ZCM2"/>
<protein>
    <recommendedName>
        <fullName evidence="4">Transporter</fullName>
    </recommendedName>
</protein>
<reference evidence="2 3" key="1">
    <citation type="submission" date="2017-11" db="EMBL/GenBank/DDBJ databases">
        <title>Taxonomic description and genome sequences of Spirosoma HA7 sp. nov., isolated from pollen microhabitat of Corylus avellana.</title>
        <authorList>
            <person name="Ambika Manirajan B."/>
            <person name="Suarez C."/>
            <person name="Ratering S."/>
            <person name="Geissler-Plaum R."/>
            <person name="Cardinale M."/>
            <person name="Sylvia S."/>
        </authorList>
    </citation>
    <scope>NUCLEOTIDE SEQUENCE [LARGE SCALE GENOMIC DNA]</scope>
    <source>
        <strain evidence="2 3">HA7</strain>
    </source>
</reference>
<dbReference type="Proteomes" id="UP000232883">
    <property type="component" value="Chromosome"/>
</dbReference>
<evidence type="ECO:0000313" key="2">
    <source>
        <dbReference type="EMBL" id="AUD07604.1"/>
    </source>
</evidence>
<organism evidence="2 3">
    <name type="scientific">Spirosoma pollinicola</name>
    <dbReference type="NCBI Taxonomy" id="2057025"/>
    <lineage>
        <taxon>Bacteria</taxon>
        <taxon>Pseudomonadati</taxon>
        <taxon>Bacteroidota</taxon>
        <taxon>Cytophagia</taxon>
        <taxon>Cytophagales</taxon>
        <taxon>Cytophagaceae</taxon>
        <taxon>Spirosoma</taxon>
    </lineage>
</organism>
<feature type="chain" id="PRO_5014648990" description="Transporter" evidence="1">
    <location>
        <begin position="20"/>
        <end position="303"/>
    </location>
</feature>
<feature type="signal peptide" evidence="1">
    <location>
        <begin position="1"/>
        <end position="19"/>
    </location>
</feature>